<feature type="binding site" evidence="9">
    <location>
        <position position="127"/>
    </location>
    <ligand>
        <name>L-aspartate</name>
        <dbReference type="ChEBI" id="CHEBI:29991"/>
    </ligand>
</feature>
<dbReference type="InterPro" id="IPR023434">
    <property type="entry name" value="Arginosuc_synth_type_1_subfam"/>
</dbReference>
<comment type="subcellular location">
    <subcellularLocation>
        <location evidence="9">Cytoplasm</location>
    </subcellularLocation>
</comment>
<dbReference type="GO" id="GO:0006526">
    <property type="term" value="P:L-arginine biosynthetic process"/>
    <property type="evidence" value="ECO:0007669"/>
    <property type="project" value="UniProtKB-UniRule"/>
</dbReference>
<dbReference type="AlphaFoldDB" id="A0A7S8E612"/>
<dbReference type="CDD" id="cd01999">
    <property type="entry name" value="ASS"/>
    <property type="match status" value="1"/>
</dbReference>
<dbReference type="PROSITE" id="PS00564">
    <property type="entry name" value="ARGININOSUCCIN_SYN_1"/>
    <property type="match status" value="1"/>
</dbReference>
<comment type="subunit">
    <text evidence="2 9">Homotetramer.</text>
</comment>
<dbReference type="Pfam" id="PF00764">
    <property type="entry name" value="Arginosuc_synth"/>
    <property type="match status" value="1"/>
</dbReference>
<dbReference type="Gene3D" id="1.20.5.470">
    <property type="entry name" value="Single helix bin"/>
    <property type="match status" value="1"/>
</dbReference>
<dbReference type="Pfam" id="PF20979">
    <property type="entry name" value="Arginosuc_syn_C"/>
    <property type="match status" value="1"/>
</dbReference>
<dbReference type="Proteomes" id="UP000594468">
    <property type="component" value="Chromosome"/>
</dbReference>
<organism evidence="12 13">
    <name type="scientific">Phototrophicus methaneseepsis</name>
    <dbReference type="NCBI Taxonomy" id="2710758"/>
    <lineage>
        <taxon>Bacteria</taxon>
        <taxon>Bacillati</taxon>
        <taxon>Chloroflexota</taxon>
        <taxon>Candidatus Thermofontia</taxon>
        <taxon>Phototrophicales</taxon>
        <taxon>Phototrophicaceae</taxon>
        <taxon>Phototrophicus</taxon>
    </lineage>
</organism>
<feature type="binding site" evidence="9">
    <location>
        <position position="96"/>
    </location>
    <ligand>
        <name>L-citrulline</name>
        <dbReference type="ChEBI" id="CHEBI:57743"/>
    </ligand>
</feature>
<accession>A0A7S8E612</accession>
<evidence type="ECO:0000259" key="10">
    <source>
        <dbReference type="Pfam" id="PF00764"/>
    </source>
</evidence>
<feature type="binding site" evidence="9">
    <location>
        <position position="123"/>
    </location>
    <ligand>
        <name>L-aspartate</name>
        <dbReference type="ChEBI" id="CHEBI:29991"/>
    </ligand>
</feature>
<dbReference type="Gene3D" id="3.90.1260.10">
    <property type="entry name" value="Argininosuccinate synthetase, chain A, domain 2"/>
    <property type="match status" value="1"/>
</dbReference>
<feature type="binding site" evidence="9">
    <location>
        <position position="180"/>
    </location>
    <ligand>
        <name>L-citrulline</name>
        <dbReference type="ChEBI" id="CHEBI:57743"/>
    </ligand>
</feature>
<dbReference type="Gene3D" id="3.40.50.620">
    <property type="entry name" value="HUPs"/>
    <property type="match status" value="1"/>
</dbReference>
<evidence type="ECO:0000259" key="11">
    <source>
        <dbReference type="Pfam" id="PF20979"/>
    </source>
</evidence>
<reference evidence="12 13" key="1">
    <citation type="submission" date="2020-02" db="EMBL/GenBank/DDBJ databases">
        <authorList>
            <person name="Zheng R.K."/>
            <person name="Sun C.M."/>
        </authorList>
    </citation>
    <scope>NUCLEOTIDE SEQUENCE [LARGE SCALE GENOMIC DNA]</scope>
    <source>
        <strain evidence="13">rifampicinis</strain>
    </source>
</reference>
<keyword evidence="6 9" id="KW-0028">Amino-acid biosynthesis</keyword>
<dbReference type="GO" id="GO:0005524">
    <property type="term" value="F:ATP binding"/>
    <property type="evidence" value="ECO:0007669"/>
    <property type="project" value="UniProtKB-UniRule"/>
</dbReference>
<keyword evidence="13" id="KW-1185">Reference proteome</keyword>
<dbReference type="InterPro" id="IPR048267">
    <property type="entry name" value="Arginosuc_syn_N"/>
</dbReference>
<feature type="binding site" evidence="9">
    <location>
        <position position="91"/>
    </location>
    <ligand>
        <name>L-citrulline</name>
        <dbReference type="ChEBI" id="CHEBI:57743"/>
    </ligand>
</feature>
<evidence type="ECO:0000256" key="9">
    <source>
        <dbReference type="HAMAP-Rule" id="MF_00005"/>
    </source>
</evidence>
<dbReference type="GO" id="GO:0000053">
    <property type="term" value="P:argininosuccinate metabolic process"/>
    <property type="evidence" value="ECO:0007669"/>
    <property type="project" value="TreeGrafter"/>
</dbReference>
<evidence type="ECO:0000256" key="6">
    <source>
        <dbReference type="ARBA" id="ARBA00022605"/>
    </source>
</evidence>
<sequence>MPKGKVKKVVLAYSGGLDTSVIVPWLKNNYDGCEVICFTADLGQNEELTGLEDKAIASGASKIYIRDLREEFLQDYVFPTMQAGAVYEREYLLGTSFARPLIAKHMVEIAEAEGADAIAHGCTGKGNDQVRFELTVMALNPKLQTIAPWREWDIRSREDALAYAAEFNVPVSQTEKDIYSRDRNIFHLSHEGGLLEDPWNEPEDRMFQLTNSPEEAPDEPEYVEIGFENGVPVSVNGETLGAVDIFEKLNALAGKHAIGRVDIVENRLVGMKSRGVYETPAGTLIHRAHQVLESICLDKYTMQYKDTIATKYAELVYNGMWFTKLRESLDAFVQVTQESVTGTVRLKLYKGNIIVAGRKSPYSLYREDYASFGEEDVYNQQDAQGFIQLFGLPMKVDALLSIDGTGESRYRKPDYSKFKRD</sequence>
<dbReference type="RefSeq" id="WP_195169068.1">
    <property type="nucleotide sequence ID" value="NZ_CP062983.1"/>
</dbReference>
<evidence type="ECO:0000256" key="1">
    <source>
        <dbReference type="ARBA" id="ARBA00004967"/>
    </source>
</evidence>
<dbReference type="FunFam" id="3.90.1260.10:FF:000007">
    <property type="entry name" value="Argininosuccinate synthase"/>
    <property type="match status" value="1"/>
</dbReference>
<dbReference type="NCBIfam" id="NF001770">
    <property type="entry name" value="PRK00509.1"/>
    <property type="match status" value="1"/>
</dbReference>
<feature type="binding site" evidence="9">
    <location>
        <position position="277"/>
    </location>
    <ligand>
        <name>L-citrulline</name>
        <dbReference type="ChEBI" id="CHEBI:57743"/>
    </ligand>
</feature>
<evidence type="ECO:0000256" key="8">
    <source>
        <dbReference type="ARBA" id="ARBA00022840"/>
    </source>
</evidence>
<feature type="binding site" evidence="9">
    <location>
        <position position="127"/>
    </location>
    <ligand>
        <name>L-citrulline</name>
        <dbReference type="ChEBI" id="CHEBI:57743"/>
    </ligand>
</feature>
<dbReference type="InterPro" id="IPR024074">
    <property type="entry name" value="AS_cat/multimer_dom_body"/>
</dbReference>
<dbReference type="GO" id="GO:0005737">
    <property type="term" value="C:cytoplasm"/>
    <property type="evidence" value="ECO:0007669"/>
    <property type="project" value="UniProtKB-SubCell"/>
</dbReference>
<dbReference type="SUPFAM" id="SSF69864">
    <property type="entry name" value="Argininosuccinate synthetase, C-terminal domain"/>
    <property type="match status" value="1"/>
</dbReference>
<evidence type="ECO:0000256" key="5">
    <source>
        <dbReference type="ARBA" id="ARBA00022598"/>
    </source>
</evidence>
<feature type="binding site" evidence="9">
    <location>
        <position position="265"/>
    </location>
    <ligand>
        <name>L-citrulline</name>
        <dbReference type="ChEBI" id="CHEBI:57743"/>
    </ligand>
</feature>
<feature type="binding site" evidence="9">
    <location>
        <position position="128"/>
    </location>
    <ligand>
        <name>L-aspartate</name>
        <dbReference type="ChEBI" id="CHEBI:29991"/>
    </ligand>
</feature>
<keyword evidence="9" id="KW-0963">Cytoplasm</keyword>
<dbReference type="GO" id="GO:0000050">
    <property type="term" value="P:urea cycle"/>
    <property type="evidence" value="ECO:0007669"/>
    <property type="project" value="TreeGrafter"/>
</dbReference>
<dbReference type="HAMAP" id="MF_00005">
    <property type="entry name" value="Arg_succ_synth_type1"/>
    <property type="match status" value="1"/>
</dbReference>
<gene>
    <name evidence="9" type="primary">argG</name>
    <name evidence="12" type="ORF">G4Y79_14920</name>
</gene>
<dbReference type="InterPro" id="IPR014729">
    <property type="entry name" value="Rossmann-like_a/b/a_fold"/>
</dbReference>
<evidence type="ECO:0000313" key="13">
    <source>
        <dbReference type="Proteomes" id="UP000594468"/>
    </source>
</evidence>
<dbReference type="PROSITE" id="PS00565">
    <property type="entry name" value="ARGININOSUCCIN_SYN_2"/>
    <property type="match status" value="1"/>
</dbReference>
<proteinExistence type="inferred from homology"/>
<dbReference type="EMBL" id="CP062983">
    <property type="protein sequence ID" value="QPC80995.1"/>
    <property type="molecule type" value="Genomic_DNA"/>
</dbReference>
<feature type="binding site" evidence="9">
    <location>
        <position position="131"/>
    </location>
    <ligand>
        <name>L-citrulline</name>
        <dbReference type="ChEBI" id="CHEBI:57743"/>
    </ligand>
</feature>
<evidence type="ECO:0000256" key="3">
    <source>
        <dbReference type="ARBA" id="ARBA00012286"/>
    </source>
</evidence>
<evidence type="ECO:0000256" key="7">
    <source>
        <dbReference type="ARBA" id="ARBA00022741"/>
    </source>
</evidence>
<dbReference type="KEGG" id="pmet:G4Y79_14920"/>
<evidence type="ECO:0000256" key="2">
    <source>
        <dbReference type="ARBA" id="ARBA00011881"/>
    </source>
</evidence>
<dbReference type="FunFam" id="3.40.50.620:FF:000019">
    <property type="entry name" value="Argininosuccinate synthase"/>
    <property type="match status" value="1"/>
</dbReference>
<dbReference type="NCBIfam" id="TIGR00032">
    <property type="entry name" value="argG"/>
    <property type="match status" value="1"/>
</dbReference>
<keyword evidence="7 9" id="KW-0547">Nucleotide-binding</keyword>
<comment type="similarity">
    <text evidence="9">Belongs to the argininosuccinate synthase family. Type 1 subfamily.</text>
</comment>
<feature type="binding site" evidence="9">
    <location>
        <position position="121"/>
    </location>
    <ligand>
        <name>ATP</name>
        <dbReference type="ChEBI" id="CHEBI:30616"/>
    </ligand>
</feature>
<comment type="pathway">
    <text evidence="1 9">Amino-acid biosynthesis; L-arginine biosynthesis; L-arginine from L-ornithine and carbamoyl phosphate: step 2/3.</text>
</comment>
<dbReference type="GO" id="GO:0004055">
    <property type="term" value="F:argininosuccinate synthase activity"/>
    <property type="evidence" value="ECO:0007669"/>
    <property type="project" value="UniProtKB-UniRule"/>
</dbReference>
<dbReference type="InterPro" id="IPR001518">
    <property type="entry name" value="Arginosuc_synth"/>
</dbReference>
<protein>
    <recommendedName>
        <fullName evidence="3 9">Argininosuccinate synthase</fullName>
        <ecNumber evidence="3 9">6.3.4.5</ecNumber>
    </recommendedName>
    <alternativeName>
        <fullName evidence="9">Citrulline--aspartate ligase</fullName>
    </alternativeName>
</protein>
<dbReference type="SUPFAM" id="SSF52402">
    <property type="entry name" value="Adenine nucleotide alpha hydrolases-like"/>
    <property type="match status" value="1"/>
</dbReference>
<name>A0A7S8E612_9CHLR</name>
<feature type="domain" description="Arginosuccinate synthase C-terminal" evidence="11">
    <location>
        <begin position="179"/>
        <end position="396"/>
    </location>
</feature>
<dbReference type="EC" id="6.3.4.5" evidence="3 9"/>
<keyword evidence="8 9" id="KW-0067">ATP-binding</keyword>
<dbReference type="PANTHER" id="PTHR11587:SF2">
    <property type="entry name" value="ARGININOSUCCINATE SYNTHASE"/>
    <property type="match status" value="1"/>
</dbReference>
<feature type="binding site" evidence="9">
    <location>
        <position position="189"/>
    </location>
    <ligand>
        <name>L-citrulline</name>
        <dbReference type="ChEBI" id="CHEBI:57743"/>
    </ligand>
</feature>
<feature type="binding site" evidence="9">
    <location>
        <position position="40"/>
    </location>
    <ligand>
        <name>ATP</name>
        <dbReference type="ChEBI" id="CHEBI:30616"/>
    </ligand>
</feature>
<evidence type="ECO:0000313" key="12">
    <source>
        <dbReference type="EMBL" id="QPC80995.1"/>
    </source>
</evidence>
<keyword evidence="5 9" id="KW-0436">Ligase</keyword>
<feature type="binding site" evidence="9">
    <location>
        <begin position="12"/>
        <end position="20"/>
    </location>
    <ligand>
        <name>ATP</name>
        <dbReference type="ChEBI" id="CHEBI:30616"/>
    </ligand>
</feature>
<dbReference type="InterPro" id="IPR048268">
    <property type="entry name" value="Arginosuc_syn_C"/>
</dbReference>
<dbReference type="InterPro" id="IPR018223">
    <property type="entry name" value="Arginosuc_synth_CS"/>
</dbReference>
<keyword evidence="4 9" id="KW-0055">Arginine biosynthesis</keyword>
<dbReference type="UniPathway" id="UPA00068">
    <property type="reaction ID" value="UER00113"/>
</dbReference>
<evidence type="ECO:0000256" key="4">
    <source>
        <dbReference type="ARBA" id="ARBA00022571"/>
    </source>
</evidence>
<dbReference type="PANTHER" id="PTHR11587">
    <property type="entry name" value="ARGININOSUCCINATE SYNTHASE"/>
    <property type="match status" value="1"/>
</dbReference>
<feature type="domain" description="Arginosuccinate synthase-like N-terminal" evidence="10">
    <location>
        <begin position="8"/>
        <end position="170"/>
    </location>
</feature>
<comment type="catalytic activity">
    <reaction evidence="9">
        <text>L-citrulline + L-aspartate + ATP = 2-(N(omega)-L-arginino)succinate + AMP + diphosphate + H(+)</text>
        <dbReference type="Rhea" id="RHEA:10932"/>
        <dbReference type="ChEBI" id="CHEBI:15378"/>
        <dbReference type="ChEBI" id="CHEBI:29991"/>
        <dbReference type="ChEBI" id="CHEBI:30616"/>
        <dbReference type="ChEBI" id="CHEBI:33019"/>
        <dbReference type="ChEBI" id="CHEBI:57472"/>
        <dbReference type="ChEBI" id="CHEBI:57743"/>
        <dbReference type="ChEBI" id="CHEBI:456215"/>
        <dbReference type="EC" id="6.3.4.5"/>
    </reaction>
</comment>